<dbReference type="GO" id="GO:0051301">
    <property type="term" value="P:cell division"/>
    <property type="evidence" value="ECO:0007669"/>
    <property type="project" value="UniProtKB-KW"/>
</dbReference>
<dbReference type="PANTHER" id="PTHR30474:SF2">
    <property type="entry name" value="PEPTIDOGLYCAN GLYCOSYLTRANSFERASE FTSW-RELATED"/>
    <property type="match status" value="1"/>
</dbReference>
<dbReference type="Pfam" id="PF01098">
    <property type="entry name" value="FTSW_RODA_SPOVE"/>
    <property type="match status" value="1"/>
</dbReference>
<feature type="transmembrane region" description="Helical" evidence="21">
    <location>
        <begin position="187"/>
        <end position="205"/>
    </location>
</feature>
<keyword evidence="13" id="KW-0961">Cell wall biogenesis/degradation</keyword>
<evidence type="ECO:0000256" key="21">
    <source>
        <dbReference type="SAM" id="Phobius"/>
    </source>
</evidence>
<evidence type="ECO:0000313" key="22">
    <source>
        <dbReference type="EMBL" id="GFM32918.1"/>
    </source>
</evidence>
<dbReference type="EC" id="2.4.99.28" evidence="19"/>
<keyword evidence="23" id="KW-1185">Reference proteome</keyword>
<evidence type="ECO:0000256" key="15">
    <source>
        <dbReference type="ARBA" id="ARBA00033270"/>
    </source>
</evidence>
<dbReference type="GO" id="GO:0008955">
    <property type="term" value="F:peptidoglycan glycosyltransferase activity"/>
    <property type="evidence" value="ECO:0007669"/>
    <property type="project" value="UniProtKB-EC"/>
</dbReference>
<dbReference type="AlphaFoldDB" id="A0A7J0BH73"/>
<comment type="caution">
    <text evidence="22">The sequence shown here is derived from an EMBL/GenBank/DDBJ whole genome shotgun (WGS) entry which is preliminary data.</text>
</comment>
<dbReference type="GO" id="GO:0015648">
    <property type="term" value="F:lipid-linked peptidoglycan transporter activity"/>
    <property type="evidence" value="ECO:0007669"/>
    <property type="project" value="TreeGrafter"/>
</dbReference>
<reference evidence="22 23" key="1">
    <citation type="submission" date="2020-05" db="EMBL/GenBank/DDBJ databases">
        <title>Draft genome sequence of Desulfovibrio sp. strain HN2T.</title>
        <authorList>
            <person name="Ueno A."/>
            <person name="Tamazawa S."/>
            <person name="Tamamura S."/>
            <person name="Murakami T."/>
            <person name="Kiyama T."/>
            <person name="Inomata H."/>
            <person name="Amano Y."/>
            <person name="Miyakawa K."/>
            <person name="Tamaki H."/>
            <person name="Naganuma T."/>
            <person name="Kaneko K."/>
        </authorList>
    </citation>
    <scope>NUCLEOTIDE SEQUENCE [LARGE SCALE GENOMIC DNA]</scope>
    <source>
        <strain evidence="22 23">HN2</strain>
    </source>
</reference>
<evidence type="ECO:0000256" key="20">
    <source>
        <dbReference type="ARBA" id="ARBA00049902"/>
    </source>
</evidence>
<keyword evidence="5" id="KW-0328">Glycosyltransferase</keyword>
<keyword evidence="12" id="KW-0131">Cell cycle</keyword>
<comment type="subcellular location">
    <subcellularLocation>
        <location evidence="1">Cell membrane</location>
        <topology evidence="1">Multi-pass membrane protein</topology>
    </subcellularLocation>
</comment>
<feature type="transmembrane region" description="Helical" evidence="21">
    <location>
        <begin position="48"/>
        <end position="67"/>
    </location>
</feature>
<evidence type="ECO:0000256" key="18">
    <source>
        <dbReference type="ARBA" id="ARBA00041418"/>
    </source>
</evidence>
<feature type="transmembrane region" description="Helical" evidence="21">
    <location>
        <begin position="106"/>
        <end position="130"/>
    </location>
</feature>
<evidence type="ECO:0000256" key="12">
    <source>
        <dbReference type="ARBA" id="ARBA00023306"/>
    </source>
</evidence>
<dbReference type="GO" id="GO:0009252">
    <property type="term" value="P:peptidoglycan biosynthetic process"/>
    <property type="evidence" value="ECO:0007669"/>
    <property type="project" value="UniProtKB-KW"/>
</dbReference>
<dbReference type="RefSeq" id="WP_174404575.1">
    <property type="nucleotide sequence ID" value="NZ_BLVO01000012.1"/>
</dbReference>
<evidence type="ECO:0000256" key="4">
    <source>
        <dbReference type="ARBA" id="ARBA00022618"/>
    </source>
</evidence>
<gene>
    <name evidence="22" type="ORF">DSM101010T_12830</name>
</gene>
<evidence type="ECO:0000256" key="17">
    <source>
        <dbReference type="ARBA" id="ARBA00041185"/>
    </source>
</evidence>
<keyword evidence="9" id="KW-0573">Peptidoglycan synthesis</keyword>
<comment type="pathway">
    <text evidence="2">Cell wall biogenesis; peptidoglycan biosynthesis.</text>
</comment>
<comment type="catalytic activity">
    <reaction evidence="20">
        <text>[GlcNAc-(1-&gt;4)-Mur2Ac(oyl-L-Ala-gamma-D-Glu-L-Lys-D-Ala-D-Ala)](n)-di-trans,octa-cis-undecaprenyl diphosphate + beta-D-GlcNAc-(1-&gt;4)-Mur2Ac(oyl-L-Ala-gamma-D-Glu-L-Lys-D-Ala-D-Ala)-di-trans,octa-cis-undecaprenyl diphosphate = [GlcNAc-(1-&gt;4)-Mur2Ac(oyl-L-Ala-gamma-D-Glu-L-Lys-D-Ala-D-Ala)](n+1)-di-trans,octa-cis-undecaprenyl diphosphate + di-trans,octa-cis-undecaprenyl diphosphate + H(+)</text>
        <dbReference type="Rhea" id="RHEA:23708"/>
        <dbReference type="Rhea" id="RHEA-COMP:9602"/>
        <dbReference type="Rhea" id="RHEA-COMP:9603"/>
        <dbReference type="ChEBI" id="CHEBI:15378"/>
        <dbReference type="ChEBI" id="CHEBI:58405"/>
        <dbReference type="ChEBI" id="CHEBI:60033"/>
        <dbReference type="ChEBI" id="CHEBI:78435"/>
        <dbReference type="EC" id="2.4.99.28"/>
    </reaction>
</comment>
<feature type="transmembrane region" description="Helical" evidence="21">
    <location>
        <begin position="307"/>
        <end position="329"/>
    </location>
</feature>
<dbReference type="EMBL" id="BLVO01000012">
    <property type="protein sequence ID" value="GFM32918.1"/>
    <property type="molecule type" value="Genomic_DNA"/>
</dbReference>
<organism evidence="22 23">
    <name type="scientific">Desulfovibrio subterraneus</name>
    <dbReference type="NCBI Taxonomy" id="2718620"/>
    <lineage>
        <taxon>Bacteria</taxon>
        <taxon>Pseudomonadati</taxon>
        <taxon>Thermodesulfobacteriota</taxon>
        <taxon>Desulfovibrionia</taxon>
        <taxon>Desulfovibrionales</taxon>
        <taxon>Desulfovibrionaceae</taxon>
        <taxon>Desulfovibrio</taxon>
    </lineage>
</organism>
<comment type="similarity">
    <text evidence="16">Belongs to the SEDS family. FtsW subfamily.</text>
</comment>
<evidence type="ECO:0000256" key="8">
    <source>
        <dbReference type="ARBA" id="ARBA00022960"/>
    </source>
</evidence>
<evidence type="ECO:0000256" key="10">
    <source>
        <dbReference type="ARBA" id="ARBA00022989"/>
    </source>
</evidence>
<dbReference type="PROSITE" id="PS00428">
    <property type="entry name" value="FTSW_RODA_SPOVE"/>
    <property type="match status" value="1"/>
</dbReference>
<keyword evidence="4 22" id="KW-0132">Cell division</keyword>
<name>A0A7J0BH73_9BACT</name>
<sequence length="370" mass="40102">MSPLKKTAWNMDWVLLASAVCLVAFGLTMVLSASGIMAEKFYADKYFFFKRQLLFAGLGGLGMVALASMPRKLLYQLQYPALGIALVLVILTLTPVGTNINGASRWISFGFFAVQPMEFAKIALVLYLAYFFSAKQELVKTFSKGVIPPFAVTGLFCLLLLKQPDFGAAAMMAMLLFFMCLVGGTRLIYLVASAVLAGGAGWLLIMRSSYRSRRMLAFLDPFKDAQDTGYQLVQSLFAMGSGGIAGQGLGASKQKLFFLPEPHNDFIMAVVGEELGFVGVSLFFIIMGVFLWRAYRVAYKQEDLRDRLTAFGLALILTLGAVFNLAVVMGAAPPKGVAMPFMSYGGSSLLATFACVGLLLNFSRTSEGTA</sequence>
<evidence type="ECO:0000256" key="14">
    <source>
        <dbReference type="ARBA" id="ARBA00032370"/>
    </source>
</evidence>
<evidence type="ECO:0000256" key="1">
    <source>
        <dbReference type="ARBA" id="ARBA00004651"/>
    </source>
</evidence>
<feature type="transmembrane region" description="Helical" evidence="21">
    <location>
        <begin position="142"/>
        <end position="161"/>
    </location>
</feature>
<evidence type="ECO:0000256" key="11">
    <source>
        <dbReference type="ARBA" id="ARBA00023136"/>
    </source>
</evidence>
<dbReference type="InterPro" id="IPR001182">
    <property type="entry name" value="FtsW/RodA"/>
</dbReference>
<dbReference type="GO" id="GO:0032153">
    <property type="term" value="C:cell division site"/>
    <property type="evidence" value="ECO:0007669"/>
    <property type="project" value="TreeGrafter"/>
</dbReference>
<evidence type="ECO:0000256" key="19">
    <source>
        <dbReference type="ARBA" id="ARBA00044770"/>
    </source>
</evidence>
<feature type="transmembrane region" description="Helical" evidence="21">
    <location>
        <begin position="79"/>
        <end position="100"/>
    </location>
</feature>
<evidence type="ECO:0000256" key="16">
    <source>
        <dbReference type="ARBA" id="ARBA00038053"/>
    </source>
</evidence>
<protein>
    <recommendedName>
        <fullName evidence="17">Probable peptidoglycan glycosyltransferase FtsW</fullName>
        <ecNumber evidence="19">2.4.99.28</ecNumber>
    </recommendedName>
    <alternativeName>
        <fullName evidence="18">Cell division protein FtsW</fullName>
    </alternativeName>
    <alternativeName>
        <fullName evidence="15">Cell wall polymerase</fullName>
    </alternativeName>
    <alternativeName>
        <fullName evidence="14">Peptidoglycan polymerase</fullName>
    </alternativeName>
</protein>
<dbReference type="GO" id="GO:0005886">
    <property type="term" value="C:plasma membrane"/>
    <property type="evidence" value="ECO:0007669"/>
    <property type="project" value="UniProtKB-SubCell"/>
</dbReference>
<keyword evidence="10 21" id="KW-1133">Transmembrane helix</keyword>
<dbReference type="Proteomes" id="UP000503840">
    <property type="component" value="Unassembled WGS sequence"/>
</dbReference>
<dbReference type="GO" id="GO:0008360">
    <property type="term" value="P:regulation of cell shape"/>
    <property type="evidence" value="ECO:0007669"/>
    <property type="project" value="UniProtKB-KW"/>
</dbReference>
<dbReference type="NCBIfam" id="TIGR02614">
    <property type="entry name" value="ftsW"/>
    <property type="match status" value="1"/>
</dbReference>
<evidence type="ECO:0000313" key="23">
    <source>
        <dbReference type="Proteomes" id="UP000503840"/>
    </source>
</evidence>
<dbReference type="PANTHER" id="PTHR30474">
    <property type="entry name" value="CELL CYCLE PROTEIN"/>
    <property type="match status" value="1"/>
</dbReference>
<evidence type="ECO:0000256" key="6">
    <source>
        <dbReference type="ARBA" id="ARBA00022679"/>
    </source>
</evidence>
<dbReference type="GO" id="GO:0071555">
    <property type="term" value="P:cell wall organization"/>
    <property type="evidence" value="ECO:0007669"/>
    <property type="project" value="UniProtKB-KW"/>
</dbReference>
<accession>A0A7J0BH73</accession>
<keyword evidence="11 21" id="KW-0472">Membrane</keyword>
<keyword evidence="8" id="KW-0133">Cell shape</keyword>
<evidence type="ECO:0000256" key="13">
    <source>
        <dbReference type="ARBA" id="ARBA00023316"/>
    </source>
</evidence>
<dbReference type="InterPro" id="IPR013437">
    <property type="entry name" value="FtsW"/>
</dbReference>
<feature type="transmembrane region" description="Helical" evidence="21">
    <location>
        <begin position="341"/>
        <end position="362"/>
    </location>
</feature>
<evidence type="ECO:0000256" key="7">
    <source>
        <dbReference type="ARBA" id="ARBA00022692"/>
    </source>
</evidence>
<keyword evidence="7 21" id="KW-0812">Transmembrane</keyword>
<feature type="transmembrane region" description="Helical" evidence="21">
    <location>
        <begin position="275"/>
        <end position="295"/>
    </location>
</feature>
<proteinExistence type="inferred from homology"/>
<keyword evidence="6" id="KW-0808">Transferase</keyword>
<feature type="transmembrane region" description="Helical" evidence="21">
    <location>
        <begin position="167"/>
        <end position="182"/>
    </location>
</feature>
<evidence type="ECO:0000256" key="9">
    <source>
        <dbReference type="ARBA" id="ARBA00022984"/>
    </source>
</evidence>
<evidence type="ECO:0000256" key="2">
    <source>
        <dbReference type="ARBA" id="ARBA00004752"/>
    </source>
</evidence>
<dbReference type="InterPro" id="IPR018365">
    <property type="entry name" value="Cell_cycle_FtsW-rel_CS"/>
</dbReference>
<evidence type="ECO:0000256" key="3">
    <source>
        <dbReference type="ARBA" id="ARBA00022475"/>
    </source>
</evidence>
<evidence type="ECO:0000256" key="5">
    <source>
        <dbReference type="ARBA" id="ARBA00022676"/>
    </source>
</evidence>
<keyword evidence="3" id="KW-1003">Cell membrane</keyword>